<sequence>MFYERTITETIRNVSETFPVLLLTGPRQVGKSTILERLMEPERKKVSLDNPTVRLLAKTDPEMFLQRYAPPVLIDEVQYAPELFPYIKILVDERKNPGDFWLTGSQMFRMMKNVAETLAGRVGIVPMLGLTNSELQGNHFPAFEPDMPALLDRMKASQPMTVSEVFERIYKGSMPRLYEVDHVSLATYFESYLDTYLSRDIRDLEQVANETDFIKFIQVVAARTATNVNYETLANEVGISAPTAKNWLSILVSSGIVALIQPYSNNALKRVIKAPRMYFLDTGLCAHLMGWGSAKVLENSAMSGAFFETWVVSEIYKSYLNAGKRPPMYFYRDSNKKEIDVILYQDGTVYPIEIKKGASPKDATKNFSVLAPIEAEPKEDAISGVSHLKTQIGTGIVICLSPDILPIDKKNWYVPAWII</sequence>
<comment type="caution">
    <text evidence="3">The sequence shown here is derived from an EMBL/GenBank/DDBJ whole genome shotgun (WGS) entry which is preliminary data.</text>
</comment>
<evidence type="ECO:0000313" key="3">
    <source>
        <dbReference type="EMBL" id="MBC8542348.1"/>
    </source>
</evidence>
<keyword evidence="3" id="KW-0067">ATP-binding</keyword>
<dbReference type="InterPro" id="IPR041682">
    <property type="entry name" value="AAA_14"/>
</dbReference>
<feature type="domain" description="AAA" evidence="1">
    <location>
        <begin position="19"/>
        <end position="135"/>
    </location>
</feature>
<dbReference type="SUPFAM" id="SSF52540">
    <property type="entry name" value="P-loop containing nucleoside triphosphate hydrolases"/>
    <property type="match status" value="1"/>
</dbReference>
<dbReference type="GO" id="GO:0005524">
    <property type="term" value="F:ATP binding"/>
    <property type="evidence" value="ECO:0007669"/>
    <property type="project" value="UniProtKB-KW"/>
</dbReference>
<evidence type="ECO:0000259" key="2">
    <source>
        <dbReference type="Pfam" id="PF13635"/>
    </source>
</evidence>
<evidence type="ECO:0000313" key="4">
    <source>
        <dbReference type="Proteomes" id="UP000657006"/>
    </source>
</evidence>
<gene>
    <name evidence="3" type="ORF">H8730_02140</name>
</gene>
<dbReference type="InterPro" id="IPR025420">
    <property type="entry name" value="DUF4143"/>
</dbReference>
<reference evidence="3" key="1">
    <citation type="submission" date="2020-08" db="EMBL/GenBank/DDBJ databases">
        <title>Genome public.</title>
        <authorList>
            <person name="Liu C."/>
            <person name="Sun Q."/>
        </authorList>
    </citation>
    <scope>NUCLEOTIDE SEQUENCE</scope>
    <source>
        <strain evidence="3">NSJ-32</strain>
    </source>
</reference>
<dbReference type="Pfam" id="PF13635">
    <property type="entry name" value="DUF4143"/>
    <property type="match status" value="1"/>
</dbReference>
<dbReference type="EMBL" id="JACRSQ010000002">
    <property type="protein sequence ID" value="MBC8542348.1"/>
    <property type="molecule type" value="Genomic_DNA"/>
</dbReference>
<dbReference type="RefSeq" id="WP_177713849.1">
    <property type="nucleotide sequence ID" value="NZ_JACRSQ010000002.1"/>
</dbReference>
<name>A0A926DNP6_9FIRM</name>
<evidence type="ECO:0000259" key="1">
    <source>
        <dbReference type="Pfam" id="PF13173"/>
    </source>
</evidence>
<dbReference type="PANTHER" id="PTHR43566">
    <property type="entry name" value="CONSERVED PROTEIN"/>
    <property type="match status" value="1"/>
</dbReference>
<feature type="domain" description="DUF4143" evidence="2">
    <location>
        <begin position="199"/>
        <end position="356"/>
    </location>
</feature>
<dbReference type="PANTHER" id="PTHR43566:SF2">
    <property type="entry name" value="DUF4143 DOMAIN-CONTAINING PROTEIN"/>
    <property type="match status" value="1"/>
</dbReference>
<dbReference type="Pfam" id="PF13173">
    <property type="entry name" value="AAA_14"/>
    <property type="match status" value="1"/>
</dbReference>
<dbReference type="InterPro" id="IPR027417">
    <property type="entry name" value="P-loop_NTPase"/>
</dbReference>
<proteinExistence type="predicted"/>
<dbReference type="AlphaFoldDB" id="A0A926DNP6"/>
<protein>
    <submittedName>
        <fullName evidence="3">ATP-binding protein</fullName>
    </submittedName>
</protein>
<dbReference type="Proteomes" id="UP000657006">
    <property type="component" value="Unassembled WGS sequence"/>
</dbReference>
<keyword evidence="3" id="KW-0547">Nucleotide-binding</keyword>
<keyword evidence="4" id="KW-1185">Reference proteome</keyword>
<organism evidence="3 4">
    <name type="scientific">Bianquea renquensis</name>
    <dbReference type="NCBI Taxonomy" id="2763661"/>
    <lineage>
        <taxon>Bacteria</taxon>
        <taxon>Bacillati</taxon>
        <taxon>Bacillota</taxon>
        <taxon>Clostridia</taxon>
        <taxon>Eubacteriales</taxon>
        <taxon>Bianqueaceae</taxon>
        <taxon>Bianquea</taxon>
    </lineage>
</organism>
<accession>A0A926DNP6</accession>